<dbReference type="AlphaFoldDB" id="A0A7D6CEY1"/>
<protein>
    <submittedName>
        <fullName evidence="1">Uncharacterized protein</fullName>
    </submittedName>
</protein>
<accession>A0A7D6CEY1</accession>
<reference evidence="1" key="1">
    <citation type="submission" date="2020-08" db="EMBL/GenBank/DDBJ databases">
        <title>A bifunctional nitrone conjugated secondary metabolite targeting the ribosome.</title>
        <authorList>
            <person name="Limbrick E.M."/>
            <person name="Graf M."/>
            <person name="Derewacz D.K."/>
            <person name="Nguyen F."/>
            <person name="Spraggins J.M."/>
            <person name="Wieland M."/>
            <person name="Ynigez-Gutierrez A.E."/>
            <person name="Reisman B.J."/>
            <person name="Zinshteyn B."/>
            <person name="McCulloch K."/>
            <person name="Iverson T.M."/>
            <person name="Green R."/>
            <person name="Wilson D.N."/>
            <person name="Bachmann B.O."/>
        </authorList>
    </citation>
    <scope>NUCLEOTIDE SEQUENCE</scope>
    <source>
        <strain evidence="1">Africana</strain>
    </source>
</reference>
<name>A0A7D6CEY1_9ACTN</name>
<organism evidence="1">
    <name type="scientific">Micromonospora carbonacea</name>
    <dbReference type="NCBI Taxonomy" id="47853"/>
    <lineage>
        <taxon>Bacteria</taxon>
        <taxon>Bacillati</taxon>
        <taxon>Actinomycetota</taxon>
        <taxon>Actinomycetes</taxon>
        <taxon>Micromonosporales</taxon>
        <taxon>Micromonosporaceae</taxon>
        <taxon>Micromonospora</taxon>
    </lineage>
</organism>
<gene>
    <name evidence="1" type="ORF">HZU44_25840</name>
</gene>
<evidence type="ECO:0000313" key="1">
    <source>
        <dbReference type="EMBL" id="QLJ98108.1"/>
    </source>
</evidence>
<proteinExistence type="predicted"/>
<dbReference type="EMBL" id="CP058905">
    <property type="protein sequence ID" value="QLJ98108.1"/>
    <property type="molecule type" value="Genomic_DNA"/>
</dbReference>
<sequence>MPWLSAEAEMVGGAHILETLRRHDLTPELDTVVRHGWRIIDGAVLLASWYESYHGDRLTFSEAMDYEVAVNGRGIPDLDLTEDRYVRVPRLLRRGMAFAWSALRMQHSQFPDIEVSAYVSISPTLFDPDYFTGNVTFCAMRYGERPYIAQELVNDEIVAAIFTKDCVFDLD</sequence>